<reference evidence="2" key="1">
    <citation type="journal article" date="2019" name="Int. J. Syst. Evol. Microbiol.">
        <title>The Global Catalogue of Microorganisms (GCM) 10K type strain sequencing project: providing services to taxonomists for standard genome sequencing and annotation.</title>
        <authorList>
            <consortium name="The Broad Institute Genomics Platform"/>
            <consortium name="The Broad Institute Genome Sequencing Center for Infectious Disease"/>
            <person name="Wu L."/>
            <person name="Ma J."/>
        </authorList>
    </citation>
    <scope>NUCLEOTIDE SEQUENCE [LARGE SCALE GENOMIC DNA]</scope>
    <source>
        <strain evidence="2">JCM 4594</strain>
    </source>
</reference>
<organism evidence="1 2">
    <name type="scientific">Streptomyces xanthochromogenes</name>
    <dbReference type="NCBI Taxonomy" id="67384"/>
    <lineage>
        <taxon>Bacteria</taxon>
        <taxon>Bacillati</taxon>
        <taxon>Actinomycetota</taxon>
        <taxon>Actinomycetes</taxon>
        <taxon>Kitasatosporales</taxon>
        <taxon>Streptomycetaceae</taxon>
        <taxon>Streptomyces</taxon>
    </lineage>
</organism>
<name>A0ABQ2ZLM7_9ACTN</name>
<comment type="caution">
    <text evidence="1">The sequence shown here is derived from an EMBL/GenBank/DDBJ whole genome shotgun (WGS) entry which is preliminary data.</text>
</comment>
<evidence type="ECO:0000313" key="1">
    <source>
        <dbReference type="EMBL" id="GGY18406.1"/>
    </source>
</evidence>
<dbReference type="GeneID" id="96288891"/>
<protein>
    <submittedName>
        <fullName evidence="1">Uncharacterized protein</fullName>
    </submittedName>
</protein>
<gene>
    <name evidence="1" type="ORF">GCM10010326_08820</name>
</gene>
<dbReference type="RefSeq" id="WP_229892167.1">
    <property type="nucleotide sequence ID" value="NZ_BMUU01000001.1"/>
</dbReference>
<keyword evidence="2" id="KW-1185">Reference proteome</keyword>
<accession>A0ABQ2ZLM7</accession>
<sequence length="230" mass="25329">MTIHRPGLPGDLPEPELLWARWGLLAVLEASTEEENTPSVHRTGHWADAGGLHLDDCGCTWWTLARRGPGRFVLYGEDESSDVKWHKPAIDMLAGAPHWLPFERLRDLIEGYELGCVYWYENGAWARSPYPESLDDDGLDCGMSRFTDRGDVLDAIELDEEAGIDPETLLDRAERGELTAETVESLVAGSAYDHWDLPAMLRALRLAGLSVHDGEGAADGDGSSHVVHAS</sequence>
<evidence type="ECO:0000313" key="2">
    <source>
        <dbReference type="Proteomes" id="UP000600946"/>
    </source>
</evidence>
<dbReference type="EMBL" id="BMUU01000001">
    <property type="protein sequence ID" value="GGY18406.1"/>
    <property type="molecule type" value="Genomic_DNA"/>
</dbReference>
<proteinExistence type="predicted"/>
<dbReference type="Proteomes" id="UP000600946">
    <property type="component" value="Unassembled WGS sequence"/>
</dbReference>